<dbReference type="RefSeq" id="WP_147500342.1">
    <property type="nucleotide sequence ID" value="NZ_JANPQO010000003.1"/>
</dbReference>
<reference evidence="1 2" key="1">
    <citation type="submission" date="2019-07" db="EMBL/GenBank/DDBJ databases">
        <title>Rapid identification of Enteric Bacteria from Whole Genome Sequences (WGS) using Average Nucleotide Identity (ANI).</title>
        <authorList>
            <person name="Lane C."/>
        </authorList>
    </citation>
    <scope>NUCLEOTIDE SEQUENCE [LARGE SCALE GENOMIC DNA]</scope>
    <source>
        <strain evidence="1 2">2011D-8905</strain>
    </source>
</reference>
<dbReference type="PROSITE" id="PS51257">
    <property type="entry name" value="PROKAR_LIPOPROTEIN"/>
    <property type="match status" value="1"/>
</dbReference>
<evidence type="ECO:0008006" key="3">
    <source>
        <dbReference type="Google" id="ProtNLM"/>
    </source>
</evidence>
<evidence type="ECO:0000313" key="2">
    <source>
        <dbReference type="Proteomes" id="UP000321614"/>
    </source>
</evidence>
<name>A0ABY3G6F6_9BACT</name>
<organism evidence="1 2">
    <name type="scientific">Campylobacter insulaenigrae</name>
    <dbReference type="NCBI Taxonomy" id="260714"/>
    <lineage>
        <taxon>Bacteria</taxon>
        <taxon>Pseudomonadati</taxon>
        <taxon>Campylobacterota</taxon>
        <taxon>Epsilonproteobacteria</taxon>
        <taxon>Campylobacterales</taxon>
        <taxon>Campylobacteraceae</taxon>
        <taxon>Campylobacter</taxon>
    </lineage>
</organism>
<evidence type="ECO:0000313" key="1">
    <source>
        <dbReference type="EMBL" id="TWO27905.1"/>
    </source>
</evidence>
<dbReference type="Proteomes" id="UP000321614">
    <property type="component" value="Unassembled WGS sequence"/>
</dbReference>
<keyword evidence="2" id="KW-1185">Reference proteome</keyword>
<dbReference type="EMBL" id="VOAW01000005">
    <property type="protein sequence ID" value="TWO27905.1"/>
    <property type="molecule type" value="Genomic_DNA"/>
</dbReference>
<sequence>MFKKIILVFLMLFFSGCFVNERGVSNRFYDDCKEYYDASGIYHKECPQNWIDLPLTPETFEGSI</sequence>
<accession>A0ABY3G6F6</accession>
<comment type="caution">
    <text evidence="1">The sequence shown here is derived from an EMBL/GenBank/DDBJ whole genome shotgun (WGS) entry which is preliminary data.</text>
</comment>
<proteinExistence type="predicted"/>
<gene>
    <name evidence="1" type="ORF">ZA01_01105</name>
</gene>
<protein>
    <recommendedName>
        <fullName evidence="3">Lipoprotein</fullName>
    </recommendedName>
</protein>